<comment type="caution">
    <text evidence="1">The sequence shown here is derived from an EMBL/GenBank/DDBJ whole genome shotgun (WGS) entry which is preliminary data.</text>
</comment>
<evidence type="ECO:0000313" key="1">
    <source>
        <dbReference type="EMBL" id="RAL24468.1"/>
    </source>
</evidence>
<accession>A0A364K505</accession>
<name>A0A364K505_9BACL</name>
<proteinExistence type="predicted"/>
<sequence length="97" mass="11240">MKLFMKGLSEEVEAFLGDLEAQQKCEIITHYKERDYFDSDQLRAGVTVHNLRKRRDSILLHMTTSKGDKIKLDLLDGKVFQMDGHTFITGKIYDIFG</sequence>
<evidence type="ECO:0000313" key="2">
    <source>
        <dbReference type="Proteomes" id="UP000251213"/>
    </source>
</evidence>
<dbReference type="Proteomes" id="UP000251213">
    <property type="component" value="Unassembled WGS sequence"/>
</dbReference>
<dbReference type="AlphaFoldDB" id="A0A364K505"/>
<dbReference type="EMBL" id="QJKK01000004">
    <property type="protein sequence ID" value="RAL24468.1"/>
    <property type="molecule type" value="Genomic_DNA"/>
</dbReference>
<gene>
    <name evidence="1" type="ORF">DL897_09115</name>
</gene>
<protein>
    <submittedName>
        <fullName evidence="1">Uncharacterized protein</fullName>
    </submittedName>
</protein>
<organism evidence="1 2">
    <name type="scientific">Thermoflavimicrobium daqui</name>
    <dbReference type="NCBI Taxonomy" id="2137476"/>
    <lineage>
        <taxon>Bacteria</taxon>
        <taxon>Bacillati</taxon>
        <taxon>Bacillota</taxon>
        <taxon>Bacilli</taxon>
        <taxon>Bacillales</taxon>
        <taxon>Thermoactinomycetaceae</taxon>
        <taxon>Thermoflavimicrobium</taxon>
    </lineage>
</organism>
<dbReference type="OrthoDB" id="2991173at2"/>
<keyword evidence="2" id="KW-1185">Reference proteome</keyword>
<dbReference type="RefSeq" id="WP_113658839.1">
    <property type="nucleotide sequence ID" value="NZ_KZ845666.1"/>
</dbReference>
<reference evidence="1 2" key="2">
    <citation type="submission" date="2018-06" db="EMBL/GenBank/DDBJ databases">
        <authorList>
            <person name="Zhirakovskaya E."/>
        </authorList>
    </citation>
    <scope>NUCLEOTIDE SEQUENCE [LARGE SCALE GENOMIC DNA]</scope>
    <source>
        <strain evidence="1 2">FBKL4.011</strain>
    </source>
</reference>
<reference evidence="1 2" key="1">
    <citation type="submission" date="2018-06" db="EMBL/GenBank/DDBJ databases">
        <title>Thermoflavimicrobium daqus sp. nov., a thermophilic microbe isolated from Moutai-flavour Daqu.</title>
        <authorList>
            <person name="Wang X."/>
            <person name="Zhou H."/>
        </authorList>
    </citation>
    <scope>NUCLEOTIDE SEQUENCE [LARGE SCALE GENOMIC DNA]</scope>
    <source>
        <strain evidence="1 2">FBKL4.011</strain>
    </source>
</reference>